<accession>A0A381W4J7</accession>
<keyword evidence="1" id="KW-0812">Transmembrane</keyword>
<proteinExistence type="predicted"/>
<feature type="transmembrane region" description="Helical" evidence="1">
    <location>
        <begin position="95"/>
        <end position="115"/>
    </location>
</feature>
<gene>
    <name evidence="2" type="ORF">METZ01_LOCUS100319</name>
</gene>
<protein>
    <recommendedName>
        <fullName evidence="3">Zinc-finger domain-containing protein</fullName>
    </recommendedName>
</protein>
<sequence length="182" mass="20998">MDRYKFEDSISAYIDNELNLTDRQEFEDYFDENPDAKSLLDEIQNNMRLIKEIPKVKTSSTFMTELLHRVEFEKDRLSTKVVHSPSNTVFGFTPLYASIMSVLVVSFITVGYTLWYDNMDNSDQPPNFNGSITETPDLDSPVIDIDRNQTFVTSTIDSADTTNNKRTKINLDGKVNFVKKQR</sequence>
<evidence type="ECO:0008006" key="3">
    <source>
        <dbReference type="Google" id="ProtNLM"/>
    </source>
</evidence>
<reference evidence="2" key="1">
    <citation type="submission" date="2018-05" db="EMBL/GenBank/DDBJ databases">
        <authorList>
            <person name="Lanie J.A."/>
            <person name="Ng W.-L."/>
            <person name="Kazmierczak K.M."/>
            <person name="Andrzejewski T.M."/>
            <person name="Davidsen T.M."/>
            <person name="Wayne K.J."/>
            <person name="Tettelin H."/>
            <person name="Glass J.I."/>
            <person name="Rusch D."/>
            <person name="Podicherti R."/>
            <person name="Tsui H.-C.T."/>
            <person name="Winkler M.E."/>
        </authorList>
    </citation>
    <scope>NUCLEOTIDE SEQUENCE</scope>
</reference>
<evidence type="ECO:0000256" key="1">
    <source>
        <dbReference type="SAM" id="Phobius"/>
    </source>
</evidence>
<evidence type="ECO:0000313" key="2">
    <source>
        <dbReference type="EMBL" id="SVA47465.1"/>
    </source>
</evidence>
<dbReference type="EMBL" id="UINC01010691">
    <property type="protein sequence ID" value="SVA47465.1"/>
    <property type="molecule type" value="Genomic_DNA"/>
</dbReference>
<keyword evidence="1" id="KW-0472">Membrane</keyword>
<keyword evidence="1" id="KW-1133">Transmembrane helix</keyword>
<dbReference type="AlphaFoldDB" id="A0A381W4J7"/>
<name>A0A381W4J7_9ZZZZ</name>
<organism evidence="2">
    <name type="scientific">marine metagenome</name>
    <dbReference type="NCBI Taxonomy" id="408172"/>
    <lineage>
        <taxon>unclassified sequences</taxon>
        <taxon>metagenomes</taxon>
        <taxon>ecological metagenomes</taxon>
    </lineage>
</organism>